<dbReference type="AlphaFoldDB" id="A0A0C9VBL3"/>
<sequence length="136" mass="15123">MRSLISHRTLRSPYYRYRCIAWLACPSIAHTHHIPHAVLPTAARLLPFCQPFRLSAVTRVSTASTTSLPGATVTPATKKDTGIIPSPRDTLGRRLCKHDHISPAVTPDREIQHDANEKDATVELIYCLCFVLSRPA</sequence>
<dbReference type="EMBL" id="KN837195">
    <property type="protein sequence ID" value="KIJ34880.1"/>
    <property type="molecule type" value="Genomic_DNA"/>
</dbReference>
<gene>
    <name evidence="1" type="ORF">M422DRAFT_34953</name>
</gene>
<evidence type="ECO:0000313" key="1">
    <source>
        <dbReference type="EMBL" id="KIJ34880.1"/>
    </source>
</evidence>
<evidence type="ECO:0000313" key="2">
    <source>
        <dbReference type="Proteomes" id="UP000054279"/>
    </source>
</evidence>
<dbReference type="HOGENOM" id="CLU_1876727_0_0_1"/>
<keyword evidence="2" id="KW-1185">Reference proteome</keyword>
<dbReference type="Proteomes" id="UP000054279">
    <property type="component" value="Unassembled WGS sequence"/>
</dbReference>
<name>A0A0C9VBL3_SPHS4</name>
<protein>
    <submittedName>
        <fullName evidence="1">Uncharacterized protein</fullName>
    </submittedName>
</protein>
<reference evidence="1 2" key="1">
    <citation type="submission" date="2014-06" db="EMBL/GenBank/DDBJ databases">
        <title>Evolutionary Origins and Diversification of the Mycorrhizal Mutualists.</title>
        <authorList>
            <consortium name="DOE Joint Genome Institute"/>
            <consortium name="Mycorrhizal Genomics Consortium"/>
            <person name="Kohler A."/>
            <person name="Kuo A."/>
            <person name="Nagy L.G."/>
            <person name="Floudas D."/>
            <person name="Copeland A."/>
            <person name="Barry K.W."/>
            <person name="Cichocki N."/>
            <person name="Veneault-Fourrey C."/>
            <person name="LaButti K."/>
            <person name="Lindquist E.A."/>
            <person name="Lipzen A."/>
            <person name="Lundell T."/>
            <person name="Morin E."/>
            <person name="Murat C."/>
            <person name="Riley R."/>
            <person name="Ohm R."/>
            <person name="Sun H."/>
            <person name="Tunlid A."/>
            <person name="Henrissat B."/>
            <person name="Grigoriev I.V."/>
            <person name="Hibbett D.S."/>
            <person name="Martin F."/>
        </authorList>
    </citation>
    <scope>NUCLEOTIDE SEQUENCE [LARGE SCALE GENOMIC DNA]</scope>
    <source>
        <strain evidence="1 2">SS14</strain>
    </source>
</reference>
<accession>A0A0C9VBL3</accession>
<proteinExistence type="predicted"/>
<organism evidence="1 2">
    <name type="scientific">Sphaerobolus stellatus (strain SS14)</name>
    <dbReference type="NCBI Taxonomy" id="990650"/>
    <lineage>
        <taxon>Eukaryota</taxon>
        <taxon>Fungi</taxon>
        <taxon>Dikarya</taxon>
        <taxon>Basidiomycota</taxon>
        <taxon>Agaricomycotina</taxon>
        <taxon>Agaricomycetes</taxon>
        <taxon>Phallomycetidae</taxon>
        <taxon>Geastrales</taxon>
        <taxon>Sphaerobolaceae</taxon>
        <taxon>Sphaerobolus</taxon>
    </lineage>
</organism>